<evidence type="ECO:0000256" key="1">
    <source>
        <dbReference type="SAM" id="MobiDB-lite"/>
    </source>
</evidence>
<accession>A0A0V0R629</accession>
<evidence type="ECO:0000313" key="3">
    <source>
        <dbReference type="Proteomes" id="UP000054937"/>
    </source>
</evidence>
<sequence length="557" mass="66255">MSLQKLDLNSSKNLNENQKEQQYLTKSEYENSSIKLININKKQNPSIDKNIIENSLENDSTELQKSTQSQYDLFSKNNNKYTQINNDINIKNSNFDNDLQNKTLDISNQTQIFQLKNLKQNLFQNKIEHQKNDIQQIKQANLSFQKPEIEQFLSNNKCQQVLQIDQFSQIPSKQVNNLNMNCNDSQKQQNQTQQLNTQTQTQPKSTSQSKTLKQKQQQSYYDNQYEWLEKYKNNKLIQQLLQQDDVKISSNQNFKQKNFDISKLFELEENEQLENNFNMPSQKEYQSRMERYNTMSNQSRFHNLNKGLIIKILRFFNQSNLNKIQMPKPLRRKIFQVITKVKQGGKHVSGAKITKSDLFNHSHYNTLFLQLNPTTLSKIQQKDREIHLNKLVFNIDISTYDEFRIQQKSKEEKICDIKTIQQNPPNKSLKSYYLQIKKQNSLNSQEQDLQQNIQNQQNSENNIIIINTQSQNTLNPEKMFIQTQNQKNKQNNTQYDQITLELLESINFVKQCIFRLITKYLKQQILGDQKFQMLREYEYRVFFGIQQMINGNCLTRF</sequence>
<name>A0A0V0R629_PSEPJ</name>
<evidence type="ECO:0000313" key="2">
    <source>
        <dbReference type="EMBL" id="KRX09624.1"/>
    </source>
</evidence>
<gene>
    <name evidence="2" type="ORF">PPERSA_09294</name>
</gene>
<dbReference type="InParanoid" id="A0A0V0R629"/>
<protein>
    <submittedName>
        <fullName evidence="2">Uncharacterized protein</fullName>
    </submittedName>
</protein>
<proteinExistence type="predicted"/>
<dbReference type="EMBL" id="LDAU01000045">
    <property type="protein sequence ID" value="KRX09624.1"/>
    <property type="molecule type" value="Genomic_DNA"/>
</dbReference>
<dbReference type="AlphaFoldDB" id="A0A0V0R629"/>
<organism evidence="2 3">
    <name type="scientific">Pseudocohnilembus persalinus</name>
    <name type="common">Ciliate</name>
    <dbReference type="NCBI Taxonomy" id="266149"/>
    <lineage>
        <taxon>Eukaryota</taxon>
        <taxon>Sar</taxon>
        <taxon>Alveolata</taxon>
        <taxon>Ciliophora</taxon>
        <taxon>Intramacronucleata</taxon>
        <taxon>Oligohymenophorea</taxon>
        <taxon>Scuticociliatia</taxon>
        <taxon>Philasterida</taxon>
        <taxon>Pseudocohnilembidae</taxon>
        <taxon>Pseudocohnilembus</taxon>
    </lineage>
</organism>
<dbReference type="OMA" id="NCCENEK"/>
<feature type="region of interest" description="Disordered" evidence="1">
    <location>
        <begin position="178"/>
        <end position="215"/>
    </location>
</feature>
<keyword evidence="3" id="KW-1185">Reference proteome</keyword>
<dbReference type="Proteomes" id="UP000054937">
    <property type="component" value="Unassembled WGS sequence"/>
</dbReference>
<feature type="compositionally biased region" description="Low complexity" evidence="1">
    <location>
        <begin position="186"/>
        <end position="215"/>
    </location>
</feature>
<comment type="caution">
    <text evidence="2">The sequence shown here is derived from an EMBL/GenBank/DDBJ whole genome shotgun (WGS) entry which is preliminary data.</text>
</comment>
<feature type="region of interest" description="Disordered" evidence="1">
    <location>
        <begin position="1"/>
        <end position="22"/>
    </location>
</feature>
<reference evidence="2 3" key="1">
    <citation type="journal article" date="2015" name="Sci. Rep.">
        <title>Genome of the facultative scuticociliatosis pathogen Pseudocohnilembus persalinus provides insight into its virulence through horizontal gene transfer.</title>
        <authorList>
            <person name="Xiong J."/>
            <person name="Wang G."/>
            <person name="Cheng J."/>
            <person name="Tian M."/>
            <person name="Pan X."/>
            <person name="Warren A."/>
            <person name="Jiang C."/>
            <person name="Yuan D."/>
            <person name="Miao W."/>
        </authorList>
    </citation>
    <scope>NUCLEOTIDE SEQUENCE [LARGE SCALE GENOMIC DNA]</scope>
    <source>
        <strain evidence="2">36N120E</strain>
    </source>
</reference>